<keyword evidence="2" id="KW-0067">ATP-binding</keyword>
<dbReference type="Pfam" id="PF00069">
    <property type="entry name" value="Pkinase"/>
    <property type="match status" value="2"/>
</dbReference>
<dbReference type="PANTHER" id="PTHR24346">
    <property type="entry name" value="MAP/MICROTUBULE AFFINITY-REGULATING KINASE"/>
    <property type="match status" value="1"/>
</dbReference>
<feature type="domain" description="Protein kinase" evidence="3">
    <location>
        <begin position="1"/>
        <end position="196"/>
    </location>
</feature>
<organism evidence="4 5">
    <name type="scientific">Cordylochernes scorpioides</name>
    <dbReference type="NCBI Taxonomy" id="51811"/>
    <lineage>
        <taxon>Eukaryota</taxon>
        <taxon>Metazoa</taxon>
        <taxon>Ecdysozoa</taxon>
        <taxon>Arthropoda</taxon>
        <taxon>Chelicerata</taxon>
        <taxon>Arachnida</taxon>
        <taxon>Pseudoscorpiones</taxon>
        <taxon>Cheliferoidea</taxon>
        <taxon>Chernetidae</taxon>
        <taxon>Cordylochernes</taxon>
    </lineage>
</organism>
<keyword evidence="1" id="KW-0547">Nucleotide-binding</keyword>
<dbReference type="SMART" id="SM00220">
    <property type="entry name" value="S_TKc"/>
    <property type="match status" value="1"/>
</dbReference>
<gene>
    <name evidence="4" type="ORF">LAZ67_1006833</name>
</gene>
<dbReference type="InterPro" id="IPR008271">
    <property type="entry name" value="Ser/Thr_kinase_AS"/>
</dbReference>
<dbReference type="Proteomes" id="UP001235939">
    <property type="component" value="Chromosome 01"/>
</dbReference>
<evidence type="ECO:0000313" key="5">
    <source>
        <dbReference type="Proteomes" id="UP001235939"/>
    </source>
</evidence>
<dbReference type="PROSITE" id="PS00108">
    <property type="entry name" value="PROTEIN_KINASE_ST"/>
    <property type="match status" value="1"/>
</dbReference>
<evidence type="ECO:0000256" key="1">
    <source>
        <dbReference type="ARBA" id="ARBA00022741"/>
    </source>
</evidence>
<accession>A0ABY6JYT9</accession>
<dbReference type="EMBL" id="CP092863">
    <property type="protein sequence ID" value="UYV61842.1"/>
    <property type="molecule type" value="Genomic_DNA"/>
</dbReference>
<evidence type="ECO:0000259" key="3">
    <source>
        <dbReference type="PROSITE" id="PS50011"/>
    </source>
</evidence>
<dbReference type="PANTHER" id="PTHR24346:SF30">
    <property type="entry name" value="MATERNAL EMBRYONIC LEUCINE ZIPPER KINASE"/>
    <property type="match status" value="1"/>
</dbReference>
<protein>
    <submittedName>
        <fullName evidence="4">TSSK4</fullName>
    </submittedName>
</protein>
<name>A0ABY6JYT9_9ARAC</name>
<evidence type="ECO:0000256" key="2">
    <source>
        <dbReference type="ARBA" id="ARBA00022840"/>
    </source>
</evidence>
<dbReference type="InterPro" id="IPR011009">
    <property type="entry name" value="Kinase-like_dom_sf"/>
</dbReference>
<evidence type="ECO:0000313" key="4">
    <source>
        <dbReference type="EMBL" id="UYV61842.1"/>
    </source>
</evidence>
<proteinExistence type="predicted"/>
<dbReference type="InterPro" id="IPR000719">
    <property type="entry name" value="Prot_kinase_dom"/>
</dbReference>
<dbReference type="SUPFAM" id="SSF56112">
    <property type="entry name" value="Protein kinase-like (PK-like)"/>
    <property type="match status" value="2"/>
</dbReference>
<sequence>MIMAMSSVYMIMEMATGGTLLDVIKKDRYLDEQRSCRWFHHLIEGITYIHGKGYVHRDLKCENMLLDKHGVLKIIDFGFAKGGLDIDVEVTSPTEQLSTTFCGSYAYACTEILKKMPYEPHLADMWSMGVILFVMLYGKFPFNSSNLSNLVKQTQKAIDFPESPSTSIDAKKLISRILKPERQRIYLPEGYVHRDLKCENLLLDKGETLKIIDFGFAKGGLEIDVEATSTRTQLSSTFCGSYAYASAEILKKIPYEPHLADMWSIGVILFVMLYGRFPFSSNNLVTLVRQTEKPLEFPRNPPTSVEAKLLISRILKSEKKRAYLPQIKKDEWYRTTMK</sequence>
<keyword evidence="5" id="KW-1185">Reference proteome</keyword>
<reference evidence="4 5" key="1">
    <citation type="submission" date="2022-01" db="EMBL/GenBank/DDBJ databases">
        <title>A chromosomal length assembly of Cordylochernes scorpioides.</title>
        <authorList>
            <person name="Zeh D."/>
            <person name="Zeh J."/>
        </authorList>
    </citation>
    <scope>NUCLEOTIDE SEQUENCE [LARGE SCALE GENOMIC DNA]</scope>
    <source>
        <strain evidence="4">IN4F17</strain>
        <tissue evidence="4">Whole Body</tissue>
    </source>
</reference>
<dbReference type="Gene3D" id="1.10.510.10">
    <property type="entry name" value="Transferase(Phosphotransferase) domain 1"/>
    <property type="match status" value="2"/>
</dbReference>
<dbReference type="PROSITE" id="PS50011">
    <property type="entry name" value="PROTEIN_KINASE_DOM"/>
    <property type="match status" value="1"/>
</dbReference>